<dbReference type="Gene3D" id="3.40.1000.10">
    <property type="entry name" value="Mog1/PsbP, alpha/beta/alpha sandwich"/>
    <property type="match status" value="1"/>
</dbReference>
<accession>A0A1X6P065</accession>
<dbReference type="SUPFAM" id="SSF55724">
    <property type="entry name" value="Mog1p/PsbP-like"/>
    <property type="match status" value="1"/>
</dbReference>
<sequence>GARRRRRRGGRGGGGAPAAIYYEIEYEVVTPTWRRRNVSAVCIKHGRLYTLNIQAPAERWEEMAPLMRAVAASFSVE</sequence>
<dbReference type="Pfam" id="PF01789">
    <property type="entry name" value="PsbP"/>
    <property type="match status" value="1"/>
</dbReference>
<name>A0A1X6P065_PORUM</name>
<dbReference type="AlphaFoldDB" id="A0A1X6P065"/>
<proteinExistence type="predicted"/>
<evidence type="ECO:0000259" key="1">
    <source>
        <dbReference type="Pfam" id="PF01789"/>
    </source>
</evidence>
<reference evidence="2 3" key="1">
    <citation type="submission" date="2017-03" db="EMBL/GenBank/DDBJ databases">
        <title>WGS assembly of Porphyra umbilicalis.</title>
        <authorList>
            <person name="Brawley S.H."/>
            <person name="Blouin N.A."/>
            <person name="Ficko-Blean E."/>
            <person name="Wheeler G.L."/>
            <person name="Lohr M."/>
            <person name="Goodson H.V."/>
            <person name="Jenkins J.W."/>
            <person name="Blaby-Haas C.E."/>
            <person name="Helliwell K.E."/>
            <person name="Chan C."/>
            <person name="Marriage T."/>
            <person name="Bhattacharya D."/>
            <person name="Klein A.S."/>
            <person name="Badis Y."/>
            <person name="Brodie J."/>
            <person name="Cao Y."/>
            <person name="Collen J."/>
            <person name="Dittami S.M."/>
            <person name="Gachon C.M."/>
            <person name="Green B.R."/>
            <person name="Karpowicz S."/>
            <person name="Kim J.W."/>
            <person name="Kudahl U."/>
            <person name="Lin S."/>
            <person name="Michel G."/>
            <person name="Mittag M."/>
            <person name="Olson B.J."/>
            <person name="Pangilinan J."/>
            <person name="Peng Y."/>
            <person name="Qiu H."/>
            <person name="Shu S."/>
            <person name="Singer J.T."/>
            <person name="Smith A.G."/>
            <person name="Sprecher B.N."/>
            <person name="Wagner V."/>
            <person name="Wang W."/>
            <person name="Wang Z.-Y."/>
            <person name="Yan J."/>
            <person name="Yarish C."/>
            <person name="Zoeuner-Riek S."/>
            <person name="Zhuang Y."/>
            <person name="Zou Y."/>
            <person name="Lindquist E.A."/>
            <person name="Grimwood J."/>
            <person name="Barry K."/>
            <person name="Rokhsar D.S."/>
            <person name="Schmutz J."/>
            <person name="Stiller J.W."/>
            <person name="Grossman A.R."/>
            <person name="Prochnik S.E."/>
        </authorList>
    </citation>
    <scope>NUCLEOTIDE SEQUENCE [LARGE SCALE GENOMIC DNA]</scope>
    <source>
        <strain evidence="2">4086291</strain>
    </source>
</reference>
<dbReference type="PANTHER" id="PTHR31407:SF16">
    <property type="entry name" value="PSBP DOMAIN-CONTAINING PROTEIN 7, CHLOROPLASTIC"/>
    <property type="match status" value="1"/>
</dbReference>
<protein>
    <recommendedName>
        <fullName evidence="1">PsbP C-terminal domain-containing protein</fullName>
    </recommendedName>
</protein>
<dbReference type="PANTHER" id="PTHR31407">
    <property type="match status" value="1"/>
</dbReference>
<dbReference type="OrthoDB" id="414405at2759"/>
<dbReference type="InterPro" id="IPR002683">
    <property type="entry name" value="PsbP_C"/>
</dbReference>
<dbReference type="GO" id="GO:0005509">
    <property type="term" value="F:calcium ion binding"/>
    <property type="evidence" value="ECO:0007669"/>
    <property type="project" value="InterPro"/>
</dbReference>
<feature type="non-terminal residue" evidence="2">
    <location>
        <position position="1"/>
    </location>
</feature>
<organism evidence="2 3">
    <name type="scientific">Porphyra umbilicalis</name>
    <name type="common">Purple laver</name>
    <name type="synonym">Red alga</name>
    <dbReference type="NCBI Taxonomy" id="2786"/>
    <lineage>
        <taxon>Eukaryota</taxon>
        <taxon>Rhodophyta</taxon>
        <taxon>Bangiophyceae</taxon>
        <taxon>Bangiales</taxon>
        <taxon>Bangiaceae</taxon>
        <taxon>Porphyra</taxon>
    </lineage>
</organism>
<evidence type="ECO:0000313" key="3">
    <source>
        <dbReference type="Proteomes" id="UP000218209"/>
    </source>
</evidence>
<dbReference type="Proteomes" id="UP000218209">
    <property type="component" value="Unassembled WGS sequence"/>
</dbReference>
<keyword evidence="3" id="KW-1185">Reference proteome</keyword>
<gene>
    <name evidence="2" type="ORF">BU14_0298s0003</name>
</gene>
<feature type="domain" description="PsbP C-terminal" evidence="1">
    <location>
        <begin position="20"/>
        <end position="76"/>
    </location>
</feature>
<dbReference type="GO" id="GO:0019898">
    <property type="term" value="C:extrinsic component of membrane"/>
    <property type="evidence" value="ECO:0007669"/>
    <property type="project" value="InterPro"/>
</dbReference>
<dbReference type="EMBL" id="KV918956">
    <property type="protein sequence ID" value="OSX74259.1"/>
    <property type="molecule type" value="Genomic_DNA"/>
</dbReference>
<dbReference type="GO" id="GO:0009523">
    <property type="term" value="C:photosystem II"/>
    <property type="evidence" value="ECO:0007669"/>
    <property type="project" value="InterPro"/>
</dbReference>
<evidence type="ECO:0000313" key="2">
    <source>
        <dbReference type="EMBL" id="OSX74259.1"/>
    </source>
</evidence>
<dbReference type="GO" id="GO:0015979">
    <property type="term" value="P:photosynthesis"/>
    <property type="evidence" value="ECO:0007669"/>
    <property type="project" value="InterPro"/>
</dbReference>
<dbReference type="InterPro" id="IPR016123">
    <property type="entry name" value="Mog1/PsbP_a/b/a-sand"/>
</dbReference>